<dbReference type="EMBL" id="CM023473">
    <property type="protein sequence ID" value="KAH7953443.1"/>
    <property type="molecule type" value="Genomic_DNA"/>
</dbReference>
<proteinExistence type="predicted"/>
<evidence type="ECO:0000313" key="2">
    <source>
        <dbReference type="Proteomes" id="UP000821865"/>
    </source>
</evidence>
<comment type="caution">
    <text evidence="1">The sequence shown here is derived from an EMBL/GenBank/DDBJ whole genome shotgun (WGS) entry which is preliminary data.</text>
</comment>
<accession>A0ACB8CWD2</accession>
<name>A0ACB8CWD2_DERSI</name>
<organism evidence="1 2">
    <name type="scientific">Dermacentor silvarum</name>
    <name type="common">Tick</name>
    <dbReference type="NCBI Taxonomy" id="543639"/>
    <lineage>
        <taxon>Eukaryota</taxon>
        <taxon>Metazoa</taxon>
        <taxon>Ecdysozoa</taxon>
        <taxon>Arthropoda</taxon>
        <taxon>Chelicerata</taxon>
        <taxon>Arachnida</taxon>
        <taxon>Acari</taxon>
        <taxon>Parasitiformes</taxon>
        <taxon>Ixodida</taxon>
        <taxon>Ixodoidea</taxon>
        <taxon>Ixodidae</taxon>
        <taxon>Rhipicephalinae</taxon>
        <taxon>Dermacentor</taxon>
    </lineage>
</organism>
<gene>
    <name evidence="1" type="ORF">HPB49_008589</name>
</gene>
<keyword evidence="2" id="KW-1185">Reference proteome</keyword>
<evidence type="ECO:0000313" key="1">
    <source>
        <dbReference type="EMBL" id="KAH7953443.1"/>
    </source>
</evidence>
<dbReference type="Proteomes" id="UP000821865">
    <property type="component" value="Chromosome 4"/>
</dbReference>
<reference evidence="1" key="1">
    <citation type="submission" date="2020-05" db="EMBL/GenBank/DDBJ databases">
        <title>Large-scale comparative analyses of tick genomes elucidate their genetic diversity and vector capacities.</title>
        <authorList>
            <person name="Jia N."/>
            <person name="Wang J."/>
            <person name="Shi W."/>
            <person name="Du L."/>
            <person name="Sun Y."/>
            <person name="Zhan W."/>
            <person name="Jiang J."/>
            <person name="Wang Q."/>
            <person name="Zhang B."/>
            <person name="Ji P."/>
            <person name="Sakyi L.B."/>
            <person name="Cui X."/>
            <person name="Yuan T."/>
            <person name="Jiang B."/>
            <person name="Yang W."/>
            <person name="Lam T.T.-Y."/>
            <person name="Chang Q."/>
            <person name="Ding S."/>
            <person name="Wang X."/>
            <person name="Zhu J."/>
            <person name="Ruan X."/>
            <person name="Zhao L."/>
            <person name="Wei J."/>
            <person name="Que T."/>
            <person name="Du C."/>
            <person name="Cheng J."/>
            <person name="Dai P."/>
            <person name="Han X."/>
            <person name="Huang E."/>
            <person name="Gao Y."/>
            <person name="Liu J."/>
            <person name="Shao H."/>
            <person name="Ye R."/>
            <person name="Li L."/>
            <person name="Wei W."/>
            <person name="Wang X."/>
            <person name="Wang C."/>
            <person name="Yang T."/>
            <person name="Huo Q."/>
            <person name="Li W."/>
            <person name="Guo W."/>
            <person name="Chen H."/>
            <person name="Zhou L."/>
            <person name="Ni X."/>
            <person name="Tian J."/>
            <person name="Zhou Y."/>
            <person name="Sheng Y."/>
            <person name="Liu T."/>
            <person name="Pan Y."/>
            <person name="Xia L."/>
            <person name="Li J."/>
            <person name="Zhao F."/>
            <person name="Cao W."/>
        </authorList>
    </citation>
    <scope>NUCLEOTIDE SEQUENCE</scope>
    <source>
        <strain evidence="1">Dsil-2018</strain>
    </source>
</reference>
<sequence>MKVDQPATKTEEPPCALEEEAFFEPTDVRKAVKPFLSDAWRHLSIVSPNLAELRAMHAALESVLGTSATTAVPEAPTEEVALEPRVSTVEARAL</sequence>
<protein>
    <submittedName>
        <fullName evidence="1">Uncharacterized protein</fullName>
    </submittedName>
</protein>